<proteinExistence type="predicted"/>
<dbReference type="AlphaFoldDB" id="A0A9J6B4L3"/>
<reference evidence="1 2" key="1">
    <citation type="submission" date="2020-09" db="EMBL/GenBank/DDBJ databases">
        <title>De no assembly of potato wild relative species, Solanum commersonii.</title>
        <authorList>
            <person name="Cho K."/>
        </authorList>
    </citation>
    <scope>NUCLEOTIDE SEQUENCE [LARGE SCALE GENOMIC DNA]</scope>
    <source>
        <strain evidence="1">LZ3.2</strain>
        <tissue evidence="1">Leaf</tissue>
    </source>
</reference>
<keyword evidence="2" id="KW-1185">Reference proteome</keyword>
<name>A0A9J6B4L3_SOLCO</name>
<comment type="caution">
    <text evidence="1">The sequence shown here is derived from an EMBL/GenBank/DDBJ whole genome shotgun (WGS) entry which is preliminary data.</text>
</comment>
<accession>A0A9J6B4L3</accession>
<protein>
    <submittedName>
        <fullName evidence="1">Uncharacterized protein</fullName>
    </submittedName>
</protein>
<gene>
    <name evidence="1" type="ORF">H5410_003285</name>
</gene>
<organism evidence="1 2">
    <name type="scientific">Solanum commersonii</name>
    <name type="common">Commerson's wild potato</name>
    <name type="synonym">Commerson's nightshade</name>
    <dbReference type="NCBI Taxonomy" id="4109"/>
    <lineage>
        <taxon>Eukaryota</taxon>
        <taxon>Viridiplantae</taxon>
        <taxon>Streptophyta</taxon>
        <taxon>Embryophyta</taxon>
        <taxon>Tracheophyta</taxon>
        <taxon>Spermatophyta</taxon>
        <taxon>Magnoliopsida</taxon>
        <taxon>eudicotyledons</taxon>
        <taxon>Gunneridae</taxon>
        <taxon>Pentapetalae</taxon>
        <taxon>asterids</taxon>
        <taxon>lamiids</taxon>
        <taxon>Solanales</taxon>
        <taxon>Solanaceae</taxon>
        <taxon>Solanoideae</taxon>
        <taxon>Solaneae</taxon>
        <taxon>Solanum</taxon>
    </lineage>
</organism>
<dbReference type="Proteomes" id="UP000824120">
    <property type="component" value="Chromosome 1"/>
</dbReference>
<evidence type="ECO:0000313" key="1">
    <source>
        <dbReference type="EMBL" id="KAG5631568.1"/>
    </source>
</evidence>
<sequence>MGFTRYDSSWVLKTVADDLVVAPMKYKPSSSTSMSTTKLIVALDNLVEMHTKLDAMAIMVAQVPDIMTKFYTMCEQVNSPKDLLLSAHFKIDSVKDVTKETRVDIPRIRLKLDQIVKEAIKIATNVQASSKAISTFLSSRFKELSTAIVNTLTYF</sequence>
<dbReference type="EMBL" id="JACXVP010000001">
    <property type="protein sequence ID" value="KAG5631568.1"/>
    <property type="molecule type" value="Genomic_DNA"/>
</dbReference>
<evidence type="ECO:0000313" key="2">
    <source>
        <dbReference type="Proteomes" id="UP000824120"/>
    </source>
</evidence>